<feature type="region of interest" description="Disordered" evidence="6">
    <location>
        <begin position="867"/>
        <end position="886"/>
    </location>
</feature>
<feature type="transmembrane region" description="Helical" evidence="7">
    <location>
        <begin position="1274"/>
        <end position="1294"/>
    </location>
</feature>
<keyword evidence="4 7" id="KW-1133">Transmembrane helix</keyword>
<feature type="transmembrane region" description="Helical" evidence="7">
    <location>
        <begin position="1382"/>
        <end position="1404"/>
    </location>
</feature>
<feature type="compositionally biased region" description="Polar residues" evidence="6">
    <location>
        <begin position="277"/>
        <end position="292"/>
    </location>
</feature>
<feature type="compositionally biased region" description="Acidic residues" evidence="6">
    <location>
        <begin position="216"/>
        <end position="231"/>
    </location>
</feature>
<feature type="transmembrane region" description="Helical" evidence="7">
    <location>
        <begin position="577"/>
        <end position="598"/>
    </location>
</feature>
<feature type="compositionally biased region" description="Low complexity" evidence="6">
    <location>
        <begin position="1011"/>
        <end position="1058"/>
    </location>
</feature>
<feature type="region of interest" description="Disordered" evidence="6">
    <location>
        <begin position="1553"/>
        <end position="1958"/>
    </location>
</feature>
<evidence type="ECO:0000256" key="1">
    <source>
        <dbReference type="ARBA" id="ARBA00004141"/>
    </source>
</evidence>
<feature type="compositionally biased region" description="Basic residues" evidence="6">
    <location>
        <begin position="925"/>
        <end position="941"/>
    </location>
</feature>
<feature type="compositionally biased region" description="Basic and acidic residues" evidence="6">
    <location>
        <begin position="266"/>
        <end position="275"/>
    </location>
</feature>
<dbReference type="GeneID" id="101901599"/>
<dbReference type="PANTHER" id="PTHR23302:SF40">
    <property type="entry name" value="TRANSMEMBRANE CHANNEL-LIKE PROTEIN"/>
    <property type="match status" value="1"/>
</dbReference>
<feature type="region of interest" description="Disordered" evidence="6">
    <location>
        <begin position="1457"/>
        <end position="1476"/>
    </location>
</feature>
<feature type="region of interest" description="Disordered" evidence="6">
    <location>
        <begin position="912"/>
        <end position="1074"/>
    </location>
</feature>
<feature type="transmembrane region" description="Helical" evidence="7">
    <location>
        <begin position="446"/>
        <end position="462"/>
    </location>
</feature>
<evidence type="ECO:0000259" key="8">
    <source>
        <dbReference type="Pfam" id="PF07810"/>
    </source>
</evidence>
<feature type="compositionally biased region" description="Acidic residues" evidence="6">
    <location>
        <begin position="1881"/>
        <end position="1891"/>
    </location>
</feature>
<feature type="transmembrane region" description="Helical" evidence="7">
    <location>
        <begin position="404"/>
        <end position="426"/>
    </location>
</feature>
<reference evidence="10" key="1">
    <citation type="submission" date="2025-08" db="UniProtKB">
        <authorList>
            <consortium name="RefSeq"/>
        </authorList>
    </citation>
    <scope>IDENTIFICATION</scope>
    <source>
        <strain evidence="10">Aabys</strain>
        <tissue evidence="10">Whole body</tissue>
    </source>
</reference>
<feature type="compositionally biased region" description="Basic residues" evidence="6">
    <location>
        <begin position="968"/>
        <end position="985"/>
    </location>
</feature>
<feature type="compositionally biased region" description="Basic and acidic residues" evidence="6">
    <location>
        <begin position="1579"/>
        <end position="1697"/>
    </location>
</feature>
<comment type="subcellular location">
    <subcellularLocation>
        <location evidence="1">Membrane</location>
        <topology evidence="1">Multi-pass membrane protein</topology>
    </subcellularLocation>
</comment>
<feature type="compositionally biased region" description="Polar residues" evidence="6">
    <location>
        <begin position="1096"/>
        <end position="1109"/>
    </location>
</feature>
<organism evidence="9 10">
    <name type="scientific">Musca domestica</name>
    <name type="common">House fly</name>
    <dbReference type="NCBI Taxonomy" id="7370"/>
    <lineage>
        <taxon>Eukaryota</taxon>
        <taxon>Metazoa</taxon>
        <taxon>Ecdysozoa</taxon>
        <taxon>Arthropoda</taxon>
        <taxon>Hexapoda</taxon>
        <taxon>Insecta</taxon>
        <taxon>Pterygota</taxon>
        <taxon>Neoptera</taxon>
        <taxon>Endopterygota</taxon>
        <taxon>Diptera</taxon>
        <taxon>Brachycera</taxon>
        <taxon>Muscomorpha</taxon>
        <taxon>Muscoidea</taxon>
        <taxon>Muscidae</taxon>
        <taxon>Musca</taxon>
    </lineage>
</organism>
<sequence>MKKQNFFEDPKGILEEIKRQPRLLQHQQHEMEQQPTTSPPPPQLLPQQRRRLSTFTAPSMVQPLSSTSVAASTTSPLVYPSTSSLGTTSEQQAMQQPIMSAVNRRPKPGILRLDMNKPRRSSGGSVEFRMHPHMFGTNISTPTGTTPPPHQLSVTWATPPCGSNIKEFKGKPGTPLPGAIAAAAATAPTSGVGIEFSEFAQRKSPGFSIHAANADNNDEDNDEDIDDEEDYSVSVSAIMQRRASVRGYRRKSSSRNSRRASSPMDHVLDNAERRRSSVYTTSSDEGTNQESTQEQIFENIRLHKEVIQSVKLQPWPIRKKLKLVRQAKTYVARHEGALQERFAMSRSTRDLWARFKIVMAARWRHWKREIYSFLTVLIPWELRIKEIESHFGSGVASYFTFLRWLMYMNVMIALPLVLFVIGPEYFGTKNDEIDPRKRMTDRENKVAGNLLTIWEFEGYLKYSPMFYGYYSSSTGAAAHGYLLPLAYFLTAVVVYIYSFVATLRKMAENSRNSKLSSKDDECTFSWKLFTGWDFMIGHAETAHNRIASVVVGFKEALLEEAEKKKDTRNWRIILQRIVVNILIIALLVASGAIIVYLVNRSEDLAKRDDWLSKNAVNVTMNLLSFILPMIFEALGLFENWHPRQQLRLQLARIMILNLLTLYSLMFSFIYKIDKKEGPLVEMKLLNDTATAQLEDLIHRWEIYRNMTANLNGTSELATTTEAAMLTTAKVATKLVCRNVTKYCTKRCQGVQGFPTTATTMATVATTTFLLLNLTTTTVMPTTTTTTATSLLTNATSPITTTTTEISTEPQTTWTTLPTTTTMMTTTTEASTITTVTPPDTTHSSSMDVTATTLFANSPLTTQAATEITTEESTISTPSITSTTTTEYPGNDTLFEYYDYFAGMSLERQLADDKLKEDTESEDKKKRSAKGHRRRGKKKKKNQTTMAPTSFTEIFQTTVEPYSTSPPKVAKKSKGNNKISNIKRAKSLSLLPRSKYSRRDIESDETTTADKSTTVESTTQTEEIMTSTTYATTLPTTTTEDNTTPYPTTQDTTAAVTTTEGSAQTTTPAPPITTTTSKDILWEENTLLNEVLDFFTTNATTPRPPSNTLRPQEDPLINDFTTKPFFEEDKTVIYNLEDIQNGTLYICWDMECTPEVVADDDNQNTSLVANISRPITMSEEFEKNYTEIMKTLKKVELSLTTMCWETSLGQELAKVVVLDGITATVLSLVMDFLRALFVRYVNRNWCWDMEKTFPQYGDFKIAENILGLINNQGQVWMGIFFSPGLVIINLVKLVIMMYFRSWIVLTCNVPHEVVFKASKSNNFYLSLLLTMLFLCVLPVAYAIVWLRPSWHCGPYSAYNTTSEYITTITLKALPEDLHKPLRYMASASTVIPLLLLLILIIYYLVSLTGALREANQDLKTQLQKEREEERKKIFQVPEIKPAENSTTTMSNRWRKVLEASSPVSPTTQPDFESEEYKTQARKELISRIMKKALRKDSATSDEETFARQHGRDDDTDTEHHDSLPHDEDGNERRPRLSKLQEIRKTRKPSLVDIVQIANSERERVRSLRKQAMGSGGKGKTRNEKKSEENEQDNNNKEKEAMDNGNDPEIKTRIINERRQSLLRKKKEDEAYGRNRDKNEDEVGEKHNQNENDLNDKNADKTKEHEEHNETSKRKKRNDGSNEKECHKIKDKANGDGKDQRKHKNKDSPNNVGEHENDGHKDQLKEDAPRNKEKEHLLEKDNNEEKKNRNGKERNYQQNQDDHEPSKDNGKGREKPKVMGKEKQKTKDKKSDNEKSPDEPKIESPKKEEHLRNKPKEQAKDKDREKDQTNDVHIMPEKGHEKEKDKEKSKEIKQRIYESFRRKKRDNKEKTVTPKQSSLEKTSEEDINEETEPTNDNKKKSQAKKDKKLNSPLNDEEPLSYKIVDEKSPKLHDDKQSTPPMLEHLHNLGGKLKFKRHKTKPSTEPEVFKFDAEKLNKDADIATTPTWQHLEAELQSPRPVEDVSTPTTNKHHLGSDKFANLSRQSRKKIGSFLNLMKDAVSRPEQEQHSDTAIEIPSTPTLEVSSAINQAIMLPVAMHTATPTTHAIEPSTAQIAPINPSTNPTTIDSIQPYIMPRAPLEMAEDIDPPSYSNLMMSANETHIIATKDPEELDKPGPIIFQQRAISQRRRPIRQDSQSSNWSAENIPTITISTTPETDEQSTTPTVPTTPRPDPKVNVIKINIEHEM</sequence>
<keyword evidence="9" id="KW-1185">Reference proteome</keyword>
<dbReference type="Proteomes" id="UP001652621">
    <property type="component" value="Unplaced"/>
</dbReference>
<feature type="compositionally biased region" description="Basic and acidic residues" evidence="6">
    <location>
        <begin position="1711"/>
        <end position="1870"/>
    </location>
</feature>
<dbReference type="RefSeq" id="XP_058987624.1">
    <property type="nucleotide sequence ID" value="XM_059131641.1"/>
</dbReference>
<feature type="region of interest" description="Disordered" evidence="6">
    <location>
        <begin position="1096"/>
        <end position="1115"/>
    </location>
</feature>
<evidence type="ECO:0000256" key="7">
    <source>
        <dbReference type="SAM" id="Phobius"/>
    </source>
</evidence>
<evidence type="ECO:0000256" key="5">
    <source>
        <dbReference type="ARBA" id="ARBA00023136"/>
    </source>
</evidence>
<keyword evidence="5 7" id="KW-0472">Membrane</keyword>
<feature type="domain" description="TMC" evidence="8">
    <location>
        <begin position="1202"/>
        <end position="1317"/>
    </location>
</feature>
<feature type="transmembrane region" description="Helical" evidence="7">
    <location>
        <begin position="649"/>
        <end position="670"/>
    </location>
</feature>
<evidence type="ECO:0000256" key="3">
    <source>
        <dbReference type="ARBA" id="ARBA00022692"/>
    </source>
</evidence>
<proteinExistence type="inferred from homology"/>
<feature type="compositionally biased region" description="Basic and acidic residues" evidence="6">
    <location>
        <begin position="1921"/>
        <end position="1934"/>
    </location>
</feature>
<dbReference type="InterPro" id="IPR012496">
    <property type="entry name" value="TMC_dom"/>
</dbReference>
<evidence type="ECO:0000256" key="2">
    <source>
        <dbReference type="ARBA" id="ARBA00006510"/>
    </source>
</evidence>
<evidence type="ECO:0000313" key="10">
    <source>
        <dbReference type="RefSeq" id="XP_058987624.1"/>
    </source>
</evidence>
<name>A0ABM3VPA0_MUSDO</name>
<feature type="region of interest" description="Disordered" evidence="6">
    <location>
        <begin position="2187"/>
        <end position="2212"/>
    </location>
</feature>
<feature type="compositionally biased region" description="Basic and acidic residues" evidence="6">
    <location>
        <begin position="1493"/>
        <end position="1534"/>
    </location>
</feature>
<dbReference type="Pfam" id="PF07810">
    <property type="entry name" value="TMC"/>
    <property type="match status" value="1"/>
</dbReference>
<feature type="region of interest" description="Disordered" evidence="6">
    <location>
        <begin position="1425"/>
        <end position="1450"/>
    </location>
</feature>
<feature type="compositionally biased region" description="Basic and acidic residues" evidence="6">
    <location>
        <begin position="912"/>
        <end position="924"/>
    </location>
</feature>
<feature type="region of interest" description="Disordered" evidence="6">
    <location>
        <begin position="1491"/>
        <end position="1534"/>
    </location>
</feature>
<feature type="transmembrane region" description="Helical" evidence="7">
    <location>
        <begin position="618"/>
        <end position="637"/>
    </location>
</feature>
<feature type="region of interest" description="Disordered" evidence="6">
    <location>
        <begin position="109"/>
        <end position="130"/>
    </location>
</feature>
<protein>
    <submittedName>
        <fullName evidence="10">Transmembrane channel-like protein</fullName>
    </submittedName>
</protein>
<feature type="region of interest" description="Disordered" evidence="6">
    <location>
        <begin position="208"/>
        <end position="292"/>
    </location>
</feature>
<feature type="region of interest" description="Disordered" evidence="6">
    <location>
        <begin position="1993"/>
        <end position="2013"/>
    </location>
</feature>
<feature type="compositionally biased region" description="Polar residues" evidence="6">
    <location>
        <begin position="942"/>
        <end position="965"/>
    </location>
</feature>
<dbReference type="InterPro" id="IPR038900">
    <property type="entry name" value="TMC"/>
</dbReference>
<evidence type="ECO:0000256" key="4">
    <source>
        <dbReference type="ARBA" id="ARBA00022989"/>
    </source>
</evidence>
<feature type="compositionally biased region" description="Polar residues" evidence="6">
    <location>
        <begin position="1460"/>
        <end position="1469"/>
    </location>
</feature>
<evidence type="ECO:0000313" key="9">
    <source>
        <dbReference type="Proteomes" id="UP001652621"/>
    </source>
</evidence>
<keyword evidence="3 7" id="KW-0812">Transmembrane</keyword>
<feature type="compositionally biased region" description="Basic and acidic residues" evidence="6">
    <location>
        <begin position="1"/>
        <end position="19"/>
    </location>
</feature>
<feature type="transmembrane region" description="Helical" evidence="7">
    <location>
        <begin position="482"/>
        <end position="503"/>
    </location>
</feature>
<accession>A0ABM3VPA0</accession>
<feature type="region of interest" description="Disordered" evidence="6">
    <location>
        <begin position="1"/>
        <end position="70"/>
    </location>
</feature>
<feature type="compositionally biased region" description="Basic residues" evidence="6">
    <location>
        <begin position="243"/>
        <end position="258"/>
    </location>
</feature>
<dbReference type="PANTHER" id="PTHR23302">
    <property type="entry name" value="TRANSMEMBRANE CHANNEL-RELATED"/>
    <property type="match status" value="1"/>
</dbReference>
<comment type="similarity">
    <text evidence="2">Belongs to the TMC family.</text>
</comment>
<evidence type="ECO:0000256" key="6">
    <source>
        <dbReference type="SAM" id="MobiDB-lite"/>
    </source>
</evidence>
<feature type="transmembrane region" description="Helical" evidence="7">
    <location>
        <begin position="1322"/>
        <end position="1345"/>
    </location>
</feature>
<gene>
    <name evidence="10" type="primary">LOC101901599</name>
</gene>